<evidence type="ECO:0000256" key="1">
    <source>
        <dbReference type="SAM" id="Phobius"/>
    </source>
</evidence>
<accession>A0A814M236</accession>
<dbReference type="InterPro" id="IPR051082">
    <property type="entry name" value="Pentapeptide-BTB/POZ_domain"/>
</dbReference>
<gene>
    <name evidence="3" type="ORF">JXQ802_LOCUS27125</name>
    <name evidence="2" type="ORF">PYM288_LOCUS18149</name>
</gene>
<dbReference type="SUPFAM" id="SSF141571">
    <property type="entry name" value="Pentapeptide repeat-like"/>
    <property type="match status" value="1"/>
</dbReference>
<dbReference type="EMBL" id="CAJNOL010000973">
    <property type="protein sequence ID" value="CAF1253906.1"/>
    <property type="molecule type" value="Genomic_DNA"/>
</dbReference>
<dbReference type="InterPro" id="IPR001646">
    <property type="entry name" value="5peptide_repeat"/>
</dbReference>
<keyword evidence="1" id="KW-1133">Transmembrane helix</keyword>
<dbReference type="AlphaFoldDB" id="A0A814M236"/>
<keyword evidence="1" id="KW-0812">Transmembrane</keyword>
<dbReference type="Proteomes" id="UP000663870">
    <property type="component" value="Unassembled WGS sequence"/>
</dbReference>
<name>A0A814M236_9BILA</name>
<comment type="caution">
    <text evidence="2">The sequence shown here is derived from an EMBL/GenBank/DDBJ whole genome shotgun (WGS) entry which is preliminary data.</text>
</comment>
<evidence type="ECO:0008006" key="6">
    <source>
        <dbReference type="Google" id="ProtNLM"/>
    </source>
</evidence>
<evidence type="ECO:0000313" key="4">
    <source>
        <dbReference type="Proteomes" id="UP000663854"/>
    </source>
</evidence>
<dbReference type="Pfam" id="PF13599">
    <property type="entry name" value="Pentapeptide_4"/>
    <property type="match status" value="1"/>
</dbReference>
<organism evidence="2 4">
    <name type="scientific">Rotaria sordida</name>
    <dbReference type="NCBI Taxonomy" id="392033"/>
    <lineage>
        <taxon>Eukaryota</taxon>
        <taxon>Metazoa</taxon>
        <taxon>Spiralia</taxon>
        <taxon>Gnathifera</taxon>
        <taxon>Rotifera</taxon>
        <taxon>Eurotatoria</taxon>
        <taxon>Bdelloidea</taxon>
        <taxon>Philodinida</taxon>
        <taxon>Philodinidae</taxon>
        <taxon>Rotaria</taxon>
    </lineage>
</organism>
<dbReference type="PANTHER" id="PTHR14136">
    <property type="entry name" value="BTB_POZ DOMAIN-CONTAINING PROTEIN KCTD9"/>
    <property type="match status" value="1"/>
</dbReference>
<reference evidence="2" key="1">
    <citation type="submission" date="2021-02" db="EMBL/GenBank/DDBJ databases">
        <authorList>
            <person name="Nowell W R."/>
        </authorList>
    </citation>
    <scope>NUCLEOTIDE SEQUENCE</scope>
</reference>
<sequence length="447" mass="50876">MHTKQVIDQSDKYVQTIPNEPSKHEPWHGFNDFSFKNGLEMLFAFLIPAVIAIVAIFIQKNDMDIGRKNRENDLNISQLQRDSDEQQARYLANETVFSNYVKNIGDIILYSPVRFGAQQYIVTRALTSTILRQLDLDRKRLVIQFLYDTTILQRNTNIFDTPHANENHINLEGVVLDQVNFSGILNLSTIMLRSVSLVNATFSNSNLDASDFSNSNLDASDFSNSKLIGVNFSNTKLSRVKFVNVELQKSDFTGASVENIQLIRANLSQSTITNEQISQALFVYNTILPNGTYARNKTFIKNGDSKQGLNQWNITSGIIEVKDSYFMGKNNSTMIQRINITDAKLYSSYPSFIYCLSFLVHGQENLMIQIIQLNQKRVIIDVNNINQIISSSCNRTSSSSLDFCYWSYCKASIDETDYIDLKFIFGYTNDPTNIIAVKDIEFIITID</sequence>
<keyword evidence="1" id="KW-0472">Membrane</keyword>
<dbReference type="PANTHER" id="PTHR14136:SF17">
    <property type="entry name" value="BTB_POZ DOMAIN-CONTAINING PROTEIN KCTD9"/>
    <property type="match status" value="1"/>
</dbReference>
<evidence type="ECO:0000313" key="2">
    <source>
        <dbReference type="EMBL" id="CAF1070822.1"/>
    </source>
</evidence>
<dbReference type="Gene3D" id="2.160.20.80">
    <property type="entry name" value="E3 ubiquitin-protein ligase SopA"/>
    <property type="match status" value="1"/>
</dbReference>
<feature type="transmembrane region" description="Helical" evidence="1">
    <location>
        <begin position="41"/>
        <end position="58"/>
    </location>
</feature>
<evidence type="ECO:0000313" key="5">
    <source>
        <dbReference type="Proteomes" id="UP000663870"/>
    </source>
</evidence>
<dbReference type="EMBL" id="CAJNOH010000544">
    <property type="protein sequence ID" value="CAF1070822.1"/>
    <property type="molecule type" value="Genomic_DNA"/>
</dbReference>
<dbReference type="Proteomes" id="UP000663854">
    <property type="component" value="Unassembled WGS sequence"/>
</dbReference>
<evidence type="ECO:0000313" key="3">
    <source>
        <dbReference type="EMBL" id="CAF1253906.1"/>
    </source>
</evidence>
<keyword evidence="5" id="KW-1185">Reference proteome</keyword>
<proteinExistence type="predicted"/>
<protein>
    <recommendedName>
        <fullName evidence="6">Pentapeptide repeat-containing protein</fullName>
    </recommendedName>
</protein>